<feature type="region of interest" description="Disordered" evidence="1">
    <location>
        <begin position="347"/>
        <end position="380"/>
    </location>
</feature>
<evidence type="ECO:0000313" key="3">
    <source>
        <dbReference type="EMBL" id="GAA1957569.1"/>
    </source>
</evidence>
<dbReference type="InterPro" id="IPR006135">
    <property type="entry name" value="T3SS_substrate_exporter"/>
</dbReference>
<evidence type="ECO:0000256" key="2">
    <source>
        <dbReference type="SAM" id="Phobius"/>
    </source>
</evidence>
<reference evidence="3 4" key="1">
    <citation type="journal article" date="2019" name="Int. J. Syst. Evol. Microbiol.">
        <title>The Global Catalogue of Microorganisms (GCM) 10K type strain sequencing project: providing services to taxonomists for standard genome sequencing and annotation.</title>
        <authorList>
            <consortium name="The Broad Institute Genomics Platform"/>
            <consortium name="The Broad Institute Genome Sequencing Center for Infectious Disease"/>
            <person name="Wu L."/>
            <person name="Ma J."/>
        </authorList>
    </citation>
    <scope>NUCLEOTIDE SEQUENCE [LARGE SCALE GENOMIC DNA]</scope>
    <source>
        <strain evidence="3 4">JCM 15309</strain>
    </source>
</reference>
<keyword evidence="2" id="KW-1133">Transmembrane helix</keyword>
<feature type="transmembrane region" description="Helical" evidence="2">
    <location>
        <begin position="184"/>
        <end position="205"/>
    </location>
</feature>
<dbReference type="Proteomes" id="UP001500571">
    <property type="component" value="Unassembled WGS sequence"/>
</dbReference>
<protein>
    <submittedName>
        <fullName evidence="3">Flagellar biosynthesis protein FlhB</fullName>
    </submittedName>
</protein>
<name>A0ABN2QT04_9ACTN</name>
<evidence type="ECO:0000256" key="1">
    <source>
        <dbReference type="SAM" id="MobiDB-lite"/>
    </source>
</evidence>
<feature type="transmembrane region" description="Helical" evidence="2">
    <location>
        <begin position="86"/>
        <end position="112"/>
    </location>
</feature>
<feature type="compositionally biased region" description="Basic and acidic residues" evidence="1">
    <location>
        <begin position="1"/>
        <end position="12"/>
    </location>
</feature>
<keyword evidence="2" id="KW-0472">Membrane</keyword>
<proteinExistence type="predicted"/>
<dbReference type="InterPro" id="IPR029025">
    <property type="entry name" value="T3SS_substrate_exporter_C"/>
</dbReference>
<feature type="region of interest" description="Disordered" evidence="1">
    <location>
        <begin position="1"/>
        <end position="24"/>
    </location>
</feature>
<dbReference type="Pfam" id="PF01312">
    <property type="entry name" value="Bac_export_2"/>
    <property type="match status" value="1"/>
</dbReference>
<gene>
    <name evidence="3" type="primary">flhB</name>
    <name evidence="3" type="ORF">GCM10009798_16230</name>
</gene>
<dbReference type="SUPFAM" id="SSF160544">
    <property type="entry name" value="EscU C-terminal domain-like"/>
    <property type="match status" value="1"/>
</dbReference>
<keyword evidence="4" id="KW-1185">Reference proteome</keyword>
<keyword evidence="3" id="KW-0282">Flagellum</keyword>
<dbReference type="EMBL" id="BAAAPB010000001">
    <property type="protein sequence ID" value="GAA1957569.1"/>
    <property type="molecule type" value="Genomic_DNA"/>
</dbReference>
<feature type="transmembrane region" description="Helical" evidence="2">
    <location>
        <begin position="145"/>
        <end position="164"/>
    </location>
</feature>
<dbReference type="Gene3D" id="3.40.1690.10">
    <property type="entry name" value="secretion proteins EscU"/>
    <property type="match status" value="1"/>
</dbReference>
<accession>A0ABN2QT04</accession>
<keyword evidence="3" id="KW-0966">Cell projection</keyword>
<organism evidence="3 4">
    <name type="scientific">Nocardioides panacihumi</name>
    <dbReference type="NCBI Taxonomy" id="400774"/>
    <lineage>
        <taxon>Bacteria</taxon>
        <taxon>Bacillati</taxon>
        <taxon>Actinomycetota</taxon>
        <taxon>Actinomycetes</taxon>
        <taxon>Propionibacteriales</taxon>
        <taxon>Nocardioidaceae</taxon>
        <taxon>Nocardioides</taxon>
    </lineage>
</organism>
<dbReference type="PRINTS" id="PR00950">
    <property type="entry name" value="TYPE3IMSPROT"/>
</dbReference>
<evidence type="ECO:0000313" key="4">
    <source>
        <dbReference type="Proteomes" id="UP001500571"/>
    </source>
</evidence>
<dbReference type="PANTHER" id="PTHR30531:SF12">
    <property type="entry name" value="FLAGELLAR BIOSYNTHETIC PROTEIN FLHB"/>
    <property type="match status" value="1"/>
</dbReference>
<dbReference type="RefSeq" id="WP_344044243.1">
    <property type="nucleotide sequence ID" value="NZ_BAAAPB010000001.1"/>
</dbReference>
<keyword evidence="2" id="KW-0812">Transmembrane</keyword>
<keyword evidence="3" id="KW-0969">Cilium</keyword>
<comment type="caution">
    <text evidence="3">The sequence shown here is derived from an EMBL/GenBank/DDBJ whole genome shotgun (WGS) entry which is preliminary data.</text>
</comment>
<sequence length="380" mass="40723">MASGEERTEKPTAKRRREARKEGQIARTPDLGGWLSLLVLGLAVGPLLGHEVDAWRQLITASLTAADHPSVPLALQLLRNGAKHTLLAILVVAGIVLLVSVAAAVAQGGMIVSPKLVKPSLKKLNPVQGFKKIFGPRALWEGAKMLLKSSVVALLGLVAVRSLIPLVGGLVPITTTIDIVHDKALGLMRNVALASLVMAAADYAVQRRRVDKQMRMSRSDIKQEHKQSEGDPLVKSAIRSRQLAAARNRMMADIPLADVVLTNPTHVAVAIRYSGQSAPRVVARGAGAIAAKIRATASDARVPLVQDVPLARALYRSCEVGQEIPPELWTAVAQVLAFVISRRRSGQYGGDHRSPRADQPLPVVPTSVRRRRPTPAAETS</sequence>
<dbReference type="PANTHER" id="PTHR30531">
    <property type="entry name" value="FLAGELLAR BIOSYNTHETIC PROTEIN FLHB"/>
    <property type="match status" value="1"/>
</dbReference>